<sequence length="298" mass="33588">MVNFVIIVFCLLAGYLFKRKNLVPANSYKAINAWIIYIALPAMSFTYLPYLKWHSELLFAFVAPILVFFGSVLFFYVLSKFITISKRNRVTLSLISGLSNTSFVGFPLISAYYDPEFIEIGILCDQMTFFMLSSFGVWFAIKASSKKNEKVDRLKIFKNIISFPPLIGCLLAIALSRFVDLEPTKPFFHQLASTITPLALFSIGLQLNLNLGYQFKYISISILYILILAPLIALTASLLFKLKGDVVQISIFEMAMPSLVSTSMVLEKYKLNTGLGNSIIGLSILIGLVTTYFWYLIL</sequence>
<keyword evidence="4" id="KW-1003">Cell membrane</keyword>
<comment type="similarity">
    <text evidence="2">Belongs to the auxin efflux carrier (TC 2.A.69) family.</text>
</comment>
<dbReference type="RefSeq" id="WP_196934639.1">
    <property type="nucleotide sequence ID" value="NZ_MU158698.1"/>
</dbReference>
<comment type="caution">
    <text evidence="9">The sequence shown here is derived from an EMBL/GenBank/DDBJ whole genome shotgun (WGS) entry which is preliminary data.</text>
</comment>
<reference evidence="9" key="1">
    <citation type="submission" date="2018-02" db="EMBL/GenBank/DDBJ databases">
        <authorList>
            <person name="Vasarhelyi B.M."/>
            <person name="Deshmukh S."/>
            <person name="Balint B."/>
            <person name="Kukolya J."/>
        </authorList>
    </citation>
    <scope>NUCLEOTIDE SEQUENCE</scope>
    <source>
        <strain evidence="9">KB22</strain>
    </source>
</reference>
<evidence type="ECO:0000256" key="3">
    <source>
        <dbReference type="ARBA" id="ARBA00022448"/>
    </source>
</evidence>
<evidence type="ECO:0000313" key="9">
    <source>
        <dbReference type="EMBL" id="MBE8712299.1"/>
    </source>
</evidence>
<evidence type="ECO:0000256" key="1">
    <source>
        <dbReference type="ARBA" id="ARBA00004651"/>
    </source>
</evidence>
<feature type="transmembrane region" description="Helical" evidence="8">
    <location>
        <begin position="161"/>
        <end position="179"/>
    </location>
</feature>
<organism evidence="9 10">
    <name type="scientific">Sphingobacterium hungaricum</name>
    <dbReference type="NCBI Taxonomy" id="2082723"/>
    <lineage>
        <taxon>Bacteria</taxon>
        <taxon>Pseudomonadati</taxon>
        <taxon>Bacteroidota</taxon>
        <taxon>Sphingobacteriia</taxon>
        <taxon>Sphingobacteriales</taxon>
        <taxon>Sphingobacteriaceae</taxon>
        <taxon>Sphingobacterium</taxon>
    </lineage>
</organism>
<proteinExistence type="inferred from homology"/>
<dbReference type="PANTHER" id="PTHR36838:SF1">
    <property type="entry name" value="SLR1864 PROTEIN"/>
    <property type="match status" value="1"/>
</dbReference>
<feature type="transmembrane region" description="Helical" evidence="8">
    <location>
        <begin position="6"/>
        <end position="22"/>
    </location>
</feature>
<keyword evidence="5 8" id="KW-0812">Transmembrane</keyword>
<evidence type="ECO:0000256" key="6">
    <source>
        <dbReference type="ARBA" id="ARBA00022989"/>
    </source>
</evidence>
<dbReference type="EMBL" id="PRDK01000001">
    <property type="protein sequence ID" value="MBE8712299.1"/>
    <property type="molecule type" value="Genomic_DNA"/>
</dbReference>
<keyword evidence="10" id="KW-1185">Reference proteome</keyword>
<dbReference type="GO" id="GO:0055085">
    <property type="term" value="P:transmembrane transport"/>
    <property type="evidence" value="ECO:0007669"/>
    <property type="project" value="InterPro"/>
</dbReference>
<gene>
    <name evidence="9" type="ORF">C4F49_01215</name>
</gene>
<dbReference type="PANTHER" id="PTHR36838">
    <property type="entry name" value="AUXIN EFFLUX CARRIER FAMILY PROTEIN"/>
    <property type="match status" value="1"/>
</dbReference>
<feature type="transmembrane region" description="Helical" evidence="8">
    <location>
        <begin position="278"/>
        <end position="297"/>
    </location>
</feature>
<dbReference type="InterPro" id="IPR004776">
    <property type="entry name" value="Mem_transp_PIN-like"/>
</dbReference>
<feature type="transmembrane region" description="Helical" evidence="8">
    <location>
        <begin position="34"/>
        <end position="51"/>
    </location>
</feature>
<feature type="transmembrane region" description="Helical" evidence="8">
    <location>
        <begin position="221"/>
        <end position="240"/>
    </location>
</feature>
<keyword evidence="7 8" id="KW-0472">Membrane</keyword>
<evidence type="ECO:0000256" key="4">
    <source>
        <dbReference type="ARBA" id="ARBA00022475"/>
    </source>
</evidence>
<keyword evidence="3" id="KW-0813">Transport</keyword>
<dbReference type="Pfam" id="PF03547">
    <property type="entry name" value="Mem_trans"/>
    <property type="match status" value="1"/>
</dbReference>
<feature type="transmembrane region" description="Helical" evidence="8">
    <location>
        <begin position="118"/>
        <end position="141"/>
    </location>
</feature>
<dbReference type="AlphaFoldDB" id="A0A928UWA9"/>
<feature type="transmembrane region" description="Helical" evidence="8">
    <location>
        <begin position="57"/>
        <end position="78"/>
    </location>
</feature>
<evidence type="ECO:0000256" key="2">
    <source>
        <dbReference type="ARBA" id="ARBA00010145"/>
    </source>
</evidence>
<accession>A0A928UWA9</accession>
<feature type="transmembrane region" description="Helical" evidence="8">
    <location>
        <begin position="90"/>
        <end position="112"/>
    </location>
</feature>
<keyword evidence="6 8" id="KW-1133">Transmembrane helix</keyword>
<dbReference type="Gene3D" id="1.20.1530.20">
    <property type="match status" value="2"/>
</dbReference>
<evidence type="ECO:0000313" key="10">
    <source>
        <dbReference type="Proteomes" id="UP000616201"/>
    </source>
</evidence>
<dbReference type="InterPro" id="IPR038770">
    <property type="entry name" value="Na+/solute_symporter_sf"/>
</dbReference>
<dbReference type="Proteomes" id="UP000616201">
    <property type="component" value="Unassembled WGS sequence"/>
</dbReference>
<comment type="subcellular location">
    <subcellularLocation>
        <location evidence="1">Cell membrane</location>
        <topology evidence="1">Multi-pass membrane protein</topology>
    </subcellularLocation>
</comment>
<protein>
    <submittedName>
        <fullName evidence="9">Transporter</fullName>
    </submittedName>
</protein>
<dbReference type="GO" id="GO:0005886">
    <property type="term" value="C:plasma membrane"/>
    <property type="evidence" value="ECO:0007669"/>
    <property type="project" value="UniProtKB-SubCell"/>
</dbReference>
<evidence type="ECO:0000256" key="7">
    <source>
        <dbReference type="ARBA" id="ARBA00023136"/>
    </source>
</evidence>
<evidence type="ECO:0000256" key="8">
    <source>
        <dbReference type="SAM" id="Phobius"/>
    </source>
</evidence>
<feature type="transmembrane region" description="Helical" evidence="8">
    <location>
        <begin position="191"/>
        <end position="209"/>
    </location>
</feature>
<name>A0A928UWA9_9SPHI</name>
<evidence type="ECO:0000256" key="5">
    <source>
        <dbReference type="ARBA" id="ARBA00022692"/>
    </source>
</evidence>